<evidence type="ECO:0000313" key="1">
    <source>
        <dbReference type="EMBL" id="OHE95548.1"/>
    </source>
</evidence>
<reference evidence="1 2" key="1">
    <citation type="submission" date="2016-09" db="EMBL/GenBank/DDBJ databases">
        <authorList>
            <person name="Capua I."/>
            <person name="De Benedictis P."/>
            <person name="Joannis T."/>
            <person name="Lombin L.H."/>
            <person name="Cattoli G."/>
        </authorList>
    </citation>
    <scope>NUCLEOTIDE SEQUENCE [LARGE SCALE GENOMIC DNA]</scope>
    <source>
        <strain evidence="1 2">IMI 309357</strain>
    </source>
</reference>
<gene>
    <name evidence="1" type="ORF">CORC01_09138</name>
</gene>
<sequence>MQSTIMGPLIRQGRERYATWLREVDGSASIVDDQSFRGLDISLSAATRSIPGLPI</sequence>
<dbReference type="AlphaFoldDB" id="A0A1G4B295"/>
<accession>A0A1G4B295</accession>
<name>A0A1G4B295_9PEZI</name>
<proteinExistence type="predicted"/>
<dbReference type="GeneID" id="34562278"/>
<protein>
    <submittedName>
        <fullName evidence="1">Uncharacterized protein</fullName>
    </submittedName>
</protein>
<dbReference type="Proteomes" id="UP000176998">
    <property type="component" value="Unassembled WGS sequence"/>
</dbReference>
<organism evidence="1 2">
    <name type="scientific">Colletotrichum orchidophilum</name>
    <dbReference type="NCBI Taxonomy" id="1209926"/>
    <lineage>
        <taxon>Eukaryota</taxon>
        <taxon>Fungi</taxon>
        <taxon>Dikarya</taxon>
        <taxon>Ascomycota</taxon>
        <taxon>Pezizomycotina</taxon>
        <taxon>Sordariomycetes</taxon>
        <taxon>Hypocreomycetidae</taxon>
        <taxon>Glomerellales</taxon>
        <taxon>Glomerellaceae</taxon>
        <taxon>Colletotrichum</taxon>
    </lineage>
</organism>
<comment type="caution">
    <text evidence="1">The sequence shown here is derived from an EMBL/GenBank/DDBJ whole genome shotgun (WGS) entry which is preliminary data.</text>
</comment>
<evidence type="ECO:0000313" key="2">
    <source>
        <dbReference type="Proteomes" id="UP000176998"/>
    </source>
</evidence>
<keyword evidence="2" id="KW-1185">Reference proteome</keyword>
<dbReference type="EMBL" id="MJBS01000081">
    <property type="protein sequence ID" value="OHE95548.1"/>
    <property type="molecule type" value="Genomic_DNA"/>
</dbReference>
<dbReference type="RefSeq" id="XP_022472710.1">
    <property type="nucleotide sequence ID" value="XM_022620768.1"/>
</dbReference>